<organism evidence="1 2">
    <name type="scientific">Tuber aestivum</name>
    <name type="common">summer truffle</name>
    <dbReference type="NCBI Taxonomy" id="59557"/>
    <lineage>
        <taxon>Eukaryota</taxon>
        <taxon>Fungi</taxon>
        <taxon>Dikarya</taxon>
        <taxon>Ascomycota</taxon>
        <taxon>Pezizomycotina</taxon>
        <taxon>Pezizomycetes</taxon>
        <taxon>Pezizales</taxon>
        <taxon>Tuberaceae</taxon>
        <taxon>Tuber</taxon>
    </lineage>
</organism>
<keyword evidence="2" id="KW-1185">Reference proteome</keyword>
<gene>
    <name evidence="1" type="ORF">GSTUAT00004856001</name>
</gene>
<evidence type="ECO:0000313" key="2">
    <source>
        <dbReference type="Proteomes" id="UP001412239"/>
    </source>
</evidence>
<dbReference type="SUPFAM" id="SSF54631">
    <property type="entry name" value="CBS-domain pair"/>
    <property type="match status" value="1"/>
</dbReference>
<dbReference type="PANTHER" id="PTHR42115">
    <property type="entry name" value="BETA-SYNTHASE (BETA-THIONASE), PUTATIVE (AFU_ORTHOLOGUE AFUA_3G08420)-RELATED"/>
    <property type="match status" value="1"/>
</dbReference>
<dbReference type="Gene3D" id="3.10.580.10">
    <property type="entry name" value="CBS-domain"/>
    <property type="match status" value="1"/>
</dbReference>
<accession>A0A292PWQ9</accession>
<dbReference type="InterPro" id="IPR046342">
    <property type="entry name" value="CBS_dom_sf"/>
</dbReference>
<dbReference type="PANTHER" id="PTHR42115:SF1">
    <property type="entry name" value="BETA-SYNTHASE (BETA-THIONASE), PUTATIVE (AFU_ORTHOLOGUE AFUA_3G08420)-RELATED"/>
    <property type="match status" value="1"/>
</dbReference>
<protein>
    <submittedName>
        <fullName evidence="1">Uncharacterized protein</fullName>
    </submittedName>
</protein>
<dbReference type="Proteomes" id="UP001412239">
    <property type="component" value="Unassembled WGS sequence"/>
</dbReference>
<reference evidence="1" key="1">
    <citation type="submission" date="2015-10" db="EMBL/GenBank/DDBJ databases">
        <authorList>
            <person name="Regsiter A."/>
            <person name="william w."/>
        </authorList>
    </citation>
    <scope>NUCLEOTIDE SEQUENCE</scope>
    <source>
        <strain evidence="1">Montdore</strain>
    </source>
</reference>
<proteinExistence type="predicted"/>
<evidence type="ECO:0000313" key="1">
    <source>
        <dbReference type="EMBL" id="CUS11058.1"/>
    </source>
</evidence>
<name>A0A292PWQ9_9PEZI</name>
<dbReference type="AlphaFoldDB" id="A0A292PWQ9"/>
<sequence length="190" mass="20616">MAANAKSPELCPSIRIPISIPPNSPPLPHTASTLTNSQKPAIMASSPAAKYRGATVEDLDLPPALSISPSTPISTALAMAHDRDYSQLTVTSSTTRALLGYLPVPKIESLLQSSSGNNIRLSDPVSKVMNRFDRKKGNVYKVITPNTALEELEEFLKKEEFAVITDEGRRFVLGVATRGDLEEFTKRRPA</sequence>
<dbReference type="EMBL" id="LN891032">
    <property type="protein sequence ID" value="CUS11058.1"/>
    <property type="molecule type" value="Genomic_DNA"/>
</dbReference>